<sequence>MISGPSPGETVPTLDGVIRIEIVEFVVSPGHADDGRPADGARTRPDVDARGDRGPAGHGVPRCRVRA</sequence>
<comment type="caution">
    <text evidence="2">The sequence shown here is derived from an EMBL/GenBank/DDBJ whole genome shotgun (WGS) entry which is preliminary data.</text>
</comment>
<evidence type="ECO:0000256" key="1">
    <source>
        <dbReference type="SAM" id="MobiDB-lite"/>
    </source>
</evidence>
<protein>
    <submittedName>
        <fullName evidence="2">Uncharacterized protein</fullName>
    </submittedName>
</protein>
<gene>
    <name evidence="2" type="ORF">C8D89_12528</name>
</gene>
<proteinExistence type="predicted"/>
<accession>A0A2U1EBE1</accession>
<evidence type="ECO:0000313" key="2">
    <source>
        <dbReference type="EMBL" id="PVY97286.1"/>
    </source>
</evidence>
<dbReference type="Proteomes" id="UP000245639">
    <property type="component" value="Unassembled WGS sequence"/>
</dbReference>
<keyword evidence="3" id="KW-1185">Reference proteome</keyword>
<name>A0A2U1EBE1_9PSEU</name>
<feature type="compositionally biased region" description="Basic and acidic residues" evidence="1">
    <location>
        <begin position="31"/>
        <end position="55"/>
    </location>
</feature>
<evidence type="ECO:0000313" key="3">
    <source>
        <dbReference type="Proteomes" id="UP000245639"/>
    </source>
</evidence>
<feature type="region of interest" description="Disordered" evidence="1">
    <location>
        <begin position="28"/>
        <end position="67"/>
    </location>
</feature>
<organism evidence="2 3">
    <name type="scientific">Actinomycetospora cinnamomea</name>
    <dbReference type="NCBI Taxonomy" id="663609"/>
    <lineage>
        <taxon>Bacteria</taxon>
        <taxon>Bacillati</taxon>
        <taxon>Actinomycetota</taxon>
        <taxon>Actinomycetes</taxon>
        <taxon>Pseudonocardiales</taxon>
        <taxon>Pseudonocardiaceae</taxon>
        <taxon>Actinomycetospora</taxon>
    </lineage>
</organism>
<dbReference type="EMBL" id="QEKW01000025">
    <property type="protein sequence ID" value="PVY97286.1"/>
    <property type="molecule type" value="Genomic_DNA"/>
</dbReference>
<dbReference type="AlphaFoldDB" id="A0A2U1EBE1"/>
<reference evidence="2 3" key="1">
    <citation type="submission" date="2018-04" db="EMBL/GenBank/DDBJ databases">
        <title>Genomic Encyclopedia of Type Strains, Phase IV (KMG-IV): sequencing the most valuable type-strain genomes for metagenomic binning, comparative biology and taxonomic classification.</title>
        <authorList>
            <person name="Goeker M."/>
        </authorList>
    </citation>
    <scope>NUCLEOTIDE SEQUENCE [LARGE SCALE GENOMIC DNA]</scope>
    <source>
        <strain evidence="2 3">DSM 45771</strain>
    </source>
</reference>